<dbReference type="RefSeq" id="WP_138521782.1">
    <property type="nucleotide sequence ID" value="NZ_PNCO02000002.1"/>
</dbReference>
<feature type="transmembrane region" description="Helical" evidence="1">
    <location>
        <begin position="18"/>
        <end position="40"/>
    </location>
</feature>
<dbReference type="Proteomes" id="UP000307537">
    <property type="component" value="Unassembled WGS sequence"/>
</dbReference>
<proteinExistence type="predicted"/>
<feature type="transmembrane region" description="Helical" evidence="1">
    <location>
        <begin position="85"/>
        <end position="103"/>
    </location>
</feature>
<feature type="transmembrane region" description="Helical" evidence="1">
    <location>
        <begin position="115"/>
        <end position="137"/>
    </location>
</feature>
<keyword evidence="1" id="KW-0812">Transmembrane</keyword>
<dbReference type="EMBL" id="PNCO02000002">
    <property type="protein sequence ID" value="NKC21594.1"/>
    <property type="molecule type" value="Genomic_DNA"/>
</dbReference>
<organism evidence="2 3">
    <name type="scientific">Pseudoalteromonas galatheae</name>
    <dbReference type="NCBI Taxonomy" id="579562"/>
    <lineage>
        <taxon>Bacteria</taxon>
        <taxon>Pseudomonadati</taxon>
        <taxon>Pseudomonadota</taxon>
        <taxon>Gammaproteobacteria</taxon>
        <taxon>Alteromonadales</taxon>
        <taxon>Pseudoalteromonadaceae</taxon>
        <taxon>Pseudoalteromonas</taxon>
    </lineage>
</organism>
<evidence type="ECO:0000313" key="3">
    <source>
        <dbReference type="Proteomes" id="UP000307537"/>
    </source>
</evidence>
<evidence type="ECO:0000313" key="2">
    <source>
        <dbReference type="EMBL" id="NKC21594.1"/>
    </source>
</evidence>
<name>A0A8T6YWW8_9GAMM</name>
<comment type="caution">
    <text evidence="2">The sequence shown here is derived from an EMBL/GenBank/DDBJ whole genome shotgun (WGS) entry which is preliminary data.</text>
</comment>
<accession>A0A8T6YWW8</accession>
<keyword evidence="3" id="KW-1185">Reference proteome</keyword>
<keyword evidence="1" id="KW-0472">Membrane</keyword>
<reference evidence="2" key="1">
    <citation type="submission" date="2019-10" db="EMBL/GenBank/DDBJ databases">
        <authorList>
            <person name="Paulsen S."/>
        </authorList>
    </citation>
    <scope>NUCLEOTIDE SEQUENCE</scope>
    <source>
        <strain evidence="2">S4498</strain>
    </source>
</reference>
<keyword evidence="1" id="KW-1133">Transmembrane helix</keyword>
<evidence type="ECO:0000256" key="1">
    <source>
        <dbReference type="SAM" id="Phobius"/>
    </source>
</evidence>
<protein>
    <submittedName>
        <fullName evidence="2">Uncharacterized protein</fullName>
    </submittedName>
</protein>
<sequence>MLTGFPSKDWREQVEHSLLIVTAVSFGFHFLGRFISDAILSASIDPAAKRQLYYLFFALYEVIYVALIVKLHMMRDCVFARYSRFVCFLSAAMATLLMARYVDRVILEADLLRNVFKYCVAGINVATLLVIGAYPAFRVFNLVPSKRWV</sequence>
<gene>
    <name evidence="2" type="ORF">CWC29_022720</name>
</gene>
<dbReference type="AlphaFoldDB" id="A0A8T6YWW8"/>
<feature type="transmembrane region" description="Helical" evidence="1">
    <location>
        <begin position="52"/>
        <end position="73"/>
    </location>
</feature>